<dbReference type="GO" id="GO:0004520">
    <property type="term" value="F:DNA endonuclease activity"/>
    <property type="evidence" value="ECO:0007669"/>
    <property type="project" value="TreeGrafter"/>
</dbReference>
<protein>
    <recommendedName>
        <fullName evidence="1">Smr domain-containing protein</fullName>
    </recommendedName>
</protein>
<gene>
    <name evidence="2" type="ORF">CFE62_002805</name>
</gene>
<name>A0A370CKA7_9COXI</name>
<keyword evidence="3" id="KW-1185">Reference proteome</keyword>
<dbReference type="Gene3D" id="3.30.1370.110">
    <property type="match status" value="1"/>
</dbReference>
<dbReference type="Pfam" id="PF01713">
    <property type="entry name" value="Smr"/>
    <property type="match status" value="1"/>
</dbReference>
<dbReference type="PANTHER" id="PTHR35562">
    <property type="entry name" value="DNA ENDONUCLEASE SMRA-RELATED"/>
    <property type="match status" value="1"/>
</dbReference>
<dbReference type="SUPFAM" id="SSF160443">
    <property type="entry name" value="SMR domain-like"/>
    <property type="match status" value="1"/>
</dbReference>
<reference evidence="2 3" key="2">
    <citation type="journal article" date="2018" name="J. Invertebr. Pathol.">
        <title>'Candidatus Aquirickettsiella gammari' (Gammaproteobacteria: Legionellales: Coxiellaceae): A bacterial pathogen of the freshwater crustacean Gammarus fossarum (Malacostraca: Amphipoda).</title>
        <authorList>
            <person name="Bojko J."/>
            <person name="Dunn A.M."/>
            <person name="Stebbing P.D."/>
            <person name="van Aerle R."/>
            <person name="Bacela-Spychalska K."/>
            <person name="Bean T.P."/>
            <person name="Urrutia A."/>
            <person name="Stentiford G.D."/>
        </authorList>
    </citation>
    <scope>NUCLEOTIDE SEQUENCE [LARGE SCALE GENOMIC DNA]</scope>
    <source>
        <strain evidence="2">RA15029</strain>
    </source>
</reference>
<reference evidence="2 3" key="1">
    <citation type="journal article" date="2017" name="Int. J. Syst. Evol. Microbiol.">
        <title>Aquarickettsiella crustaci n. gen. n. sp. (Gammaproteobacteria: Legionellales: Coxiellaceae); a bacterial pathogen of the freshwater crustacean: Gammarus fossarum (Malacostraca: Amphipoda).</title>
        <authorList>
            <person name="Bojko J."/>
            <person name="Dunn A.M."/>
            <person name="Stebbing P.D."/>
            <person name="Van Aerle R."/>
            <person name="Bacela-Spychalska K."/>
            <person name="Bean T.P."/>
            <person name="Stentiford G.D."/>
        </authorList>
    </citation>
    <scope>NUCLEOTIDE SEQUENCE [LARGE SCALE GENOMIC DNA]</scope>
    <source>
        <strain evidence="2">RA15029</strain>
    </source>
</reference>
<sequence length="186" mass="21332">MTKFIPPDDDDLMFFRKAMQDVKRTKSSRLARPRQKKIVSKLDKSKPIQEAENYAAQISAMYLFDPVEQTIGAQDRLYFSRPGLQSKRTKQLIRGQIRQSDYLDLHKMTVEQARAAVINFLIRSREQGYRCVRIIHGKGQLSQSGAKLKNCVNCWLPQIPWILAFSSAQARDGGTGALYVLLSRIR</sequence>
<evidence type="ECO:0000313" key="3">
    <source>
        <dbReference type="Proteomes" id="UP000226429"/>
    </source>
</evidence>
<dbReference type="EMBL" id="NMOS02000005">
    <property type="protein sequence ID" value="RDH40706.1"/>
    <property type="molecule type" value="Genomic_DNA"/>
</dbReference>
<dbReference type="AlphaFoldDB" id="A0A370CKA7"/>
<feature type="domain" description="Smr" evidence="1">
    <location>
        <begin position="103"/>
        <end position="183"/>
    </location>
</feature>
<evidence type="ECO:0000313" key="2">
    <source>
        <dbReference type="EMBL" id="RDH40706.1"/>
    </source>
</evidence>
<dbReference type="SMART" id="SM00463">
    <property type="entry name" value="SMR"/>
    <property type="match status" value="1"/>
</dbReference>
<proteinExistence type="predicted"/>
<dbReference type="PROSITE" id="PS50828">
    <property type="entry name" value="SMR"/>
    <property type="match status" value="1"/>
</dbReference>
<comment type="caution">
    <text evidence="2">The sequence shown here is derived from an EMBL/GenBank/DDBJ whole genome shotgun (WGS) entry which is preliminary data.</text>
</comment>
<organism evidence="2 3">
    <name type="scientific">Candidatus Aquirickettsiella gammari</name>
    <dbReference type="NCBI Taxonomy" id="2016198"/>
    <lineage>
        <taxon>Bacteria</taxon>
        <taxon>Pseudomonadati</taxon>
        <taxon>Pseudomonadota</taxon>
        <taxon>Gammaproteobacteria</taxon>
        <taxon>Legionellales</taxon>
        <taxon>Coxiellaceae</taxon>
        <taxon>Candidatus Aquirickettsiella</taxon>
    </lineage>
</organism>
<dbReference type="Proteomes" id="UP000226429">
    <property type="component" value="Unassembled WGS sequence"/>
</dbReference>
<dbReference type="InterPro" id="IPR002625">
    <property type="entry name" value="Smr_dom"/>
</dbReference>
<dbReference type="PANTHER" id="PTHR35562:SF2">
    <property type="entry name" value="DNA ENDONUCLEASE SMRA-RELATED"/>
    <property type="match status" value="1"/>
</dbReference>
<dbReference type="InterPro" id="IPR036063">
    <property type="entry name" value="Smr_dom_sf"/>
</dbReference>
<accession>A0A370CKA7</accession>
<evidence type="ECO:0000259" key="1">
    <source>
        <dbReference type="PROSITE" id="PS50828"/>
    </source>
</evidence>